<dbReference type="GO" id="GO:0046872">
    <property type="term" value="F:metal ion binding"/>
    <property type="evidence" value="ECO:0007669"/>
    <property type="project" value="UniProtKB-KW"/>
</dbReference>
<keyword evidence="4 10" id="KW-0699">rRNA-binding</keyword>
<dbReference type="Gene3D" id="1.10.40.50">
    <property type="entry name" value="Probable gtpase engc, domain 3"/>
    <property type="match status" value="1"/>
</dbReference>
<keyword evidence="9 10" id="KW-0342">GTP-binding</keyword>
<evidence type="ECO:0000256" key="2">
    <source>
        <dbReference type="ARBA" id="ARBA00022517"/>
    </source>
</evidence>
<dbReference type="SUPFAM" id="SSF50249">
    <property type="entry name" value="Nucleic acid-binding proteins"/>
    <property type="match status" value="1"/>
</dbReference>
<dbReference type="EC" id="3.6.1.-" evidence="10"/>
<organism evidence="13 14">
    <name type="scientific">Nosocomiicoccus ampullae</name>
    <dbReference type="NCBI Taxonomy" id="489910"/>
    <lineage>
        <taxon>Bacteria</taxon>
        <taxon>Bacillati</taxon>
        <taxon>Bacillota</taxon>
        <taxon>Bacilli</taxon>
        <taxon>Bacillales</taxon>
        <taxon>Staphylococcaceae</taxon>
        <taxon>Nosocomiicoccus</taxon>
    </lineage>
</organism>
<keyword evidence="8 10" id="KW-0694">RNA-binding</keyword>
<dbReference type="SUPFAM" id="SSF52540">
    <property type="entry name" value="P-loop containing nucleoside triphosphate hydrolases"/>
    <property type="match status" value="1"/>
</dbReference>
<reference evidence="13 14" key="1">
    <citation type="submission" date="2020-08" db="EMBL/GenBank/DDBJ databases">
        <title>Genomic Encyclopedia of Type Strains, Phase IV (KMG-IV): sequencing the most valuable type-strain genomes for metagenomic binning, comparative biology and taxonomic classification.</title>
        <authorList>
            <person name="Goeker M."/>
        </authorList>
    </citation>
    <scope>NUCLEOTIDE SEQUENCE [LARGE SCALE GENOMIC DNA]</scope>
    <source>
        <strain evidence="13 14">DSM 19163</strain>
    </source>
</reference>
<protein>
    <recommendedName>
        <fullName evidence="10">Small ribosomal subunit biogenesis GTPase RsgA</fullName>
        <ecNumber evidence="10">3.6.1.-</ecNumber>
    </recommendedName>
</protein>
<feature type="binding site" evidence="10">
    <location>
        <position position="254"/>
    </location>
    <ligand>
        <name>Zn(2+)</name>
        <dbReference type="ChEBI" id="CHEBI:29105"/>
    </ligand>
</feature>
<feature type="binding site" evidence="10">
    <location>
        <position position="241"/>
    </location>
    <ligand>
        <name>Zn(2+)</name>
        <dbReference type="ChEBI" id="CHEBI:29105"/>
    </ligand>
</feature>
<dbReference type="Pfam" id="PF16745">
    <property type="entry name" value="RsgA_N"/>
    <property type="match status" value="1"/>
</dbReference>
<dbReference type="PANTHER" id="PTHR32120:SF11">
    <property type="entry name" value="SMALL RIBOSOMAL SUBUNIT BIOGENESIS GTPASE RSGA 1, MITOCHONDRIAL-RELATED"/>
    <property type="match status" value="1"/>
</dbReference>
<dbReference type="CDD" id="cd01854">
    <property type="entry name" value="YjeQ_EngC"/>
    <property type="match status" value="1"/>
</dbReference>
<comment type="caution">
    <text evidence="13">The sequence shown here is derived from an EMBL/GenBank/DDBJ whole genome shotgun (WGS) entry which is preliminary data.</text>
</comment>
<evidence type="ECO:0000259" key="11">
    <source>
        <dbReference type="PROSITE" id="PS50936"/>
    </source>
</evidence>
<dbReference type="EMBL" id="JACHHF010000005">
    <property type="protein sequence ID" value="MBB5176182.1"/>
    <property type="molecule type" value="Genomic_DNA"/>
</dbReference>
<dbReference type="InterPro" id="IPR004881">
    <property type="entry name" value="Ribosome_biogen_GTPase_RsgA"/>
</dbReference>
<dbReference type="Proteomes" id="UP000579136">
    <property type="component" value="Unassembled WGS sequence"/>
</dbReference>
<dbReference type="RefSeq" id="WP_183674190.1">
    <property type="nucleotide sequence ID" value="NZ_CBCRYX010000004.1"/>
</dbReference>
<evidence type="ECO:0000313" key="14">
    <source>
        <dbReference type="Proteomes" id="UP000579136"/>
    </source>
</evidence>
<evidence type="ECO:0000256" key="4">
    <source>
        <dbReference type="ARBA" id="ARBA00022730"/>
    </source>
</evidence>
<dbReference type="GO" id="GO:0003924">
    <property type="term" value="F:GTPase activity"/>
    <property type="evidence" value="ECO:0007669"/>
    <property type="project" value="UniProtKB-UniRule"/>
</dbReference>
<comment type="function">
    <text evidence="10">One of several proteins that assist in the late maturation steps of the functional core of the 30S ribosomal subunit. Helps release RbfA from mature subunits. May play a role in the assembly of ribosomal proteins into the subunit. Circularly permuted GTPase that catalyzes slow GTP hydrolysis, GTPase activity is stimulated by the 30S ribosomal subunit.</text>
</comment>
<feature type="domain" description="CP-type G" evidence="12">
    <location>
        <begin position="63"/>
        <end position="217"/>
    </location>
</feature>
<dbReference type="PANTHER" id="PTHR32120">
    <property type="entry name" value="SMALL RIBOSOMAL SUBUNIT BIOGENESIS GTPASE RSGA"/>
    <property type="match status" value="1"/>
</dbReference>
<dbReference type="AlphaFoldDB" id="A0A9Q2CZL2"/>
<feature type="binding site" evidence="10">
    <location>
        <begin position="160"/>
        <end position="168"/>
    </location>
    <ligand>
        <name>GTP</name>
        <dbReference type="ChEBI" id="CHEBI:37565"/>
    </ligand>
</feature>
<dbReference type="InterPro" id="IPR031944">
    <property type="entry name" value="RsgA_N"/>
</dbReference>
<evidence type="ECO:0000259" key="12">
    <source>
        <dbReference type="PROSITE" id="PS51721"/>
    </source>
</evidence>
<evidence type="ECO:0000256" key="5">
    <source>
        <dbReference type="ARBA" id="ARBA00022741"/>
    </source>
</evidence>
<dbReference type="Gene3D" id="2.40.50.140">
    <property type="entry name" value="Nucleic acid-binding proteins"/>
    <property type="match status" value="1"/>
</dbReference>
<dbReference type="NCBIfam" id="TIGR00157">
    <property type="entry name" value="ribosome small subunit-dependent GTPase A"/>
    <property type="match status" value="1"/>
</dbReference>
<evidence type="ECO:0000256" key="9">
    <source>
        <dbReference type="ARBA" id="ARBA00023134"/>
    </source>
</evidence>
<name>A0A9Q2CZL2_9STAP</name>
<keyword evidence="2 10" id="KW-0690">Ribosome biogenesis</keyword>
<dbReference type="InterPro" id="IPR027417">
    <property type="entry name" value="P-loop_NTPase"/>
</dbReference>
<keyword evidence="6 10" id="KW-0378">Hydrolase</keyword>
<feature type="domain" description="EngC GTPase" evidence="11">
    <location>
        <begin position="72"/>
        <end position="215"/>
    </location>
</feature>
<evidence type="ECO:0000313" key="13">
    <source>
        <dbReference type="EMBL" id="MBB5176182.1"/>
    </source>
</evidence>
<feature type="binding site" evidence="10">
    <location>
        <position position="248"/>
    </location>
    <ligand>
        <name>Zn(2+)</name>
        <dbReference type="ChEBI" id="CHEBI:29105"/>
    </ligand>
</feature>
<comment type="subcellular location">
    <subcellularLocation>
        <location evidence="10">Cytoplasm</location>
    </subcellularLocation>
</comment>
<accession>A0A9Q2CZL2</accession>
<keyword evidence="3 10" id="KW-0479">Metal-binding</keyword>
<evidence type="ECO:0000256" key="3">
    <source>
        <dbReference type="ARBA" id="ARBA00022723"/>
    </source>
</evidence>
<evidence type="ECO:0000256" key="1">
    <source>
        <dbReference type="ARBA" id="ARBA00022490"/>
    </source>
</evidence>
<dbReference type="GO" id="GO:0042274">
    <property type="term" value="P:ribosomal small subunit biogenesis"/>
    <property type="evidence" value="ECO:0007669"/>
    <property type="project" value="UniProtKB-UniRule"/>
</dbReference>
<comment type="similarity">
    <text evidence="10">Belongs to the TRAFAC class YlqF/YawG GTPase family. RsgA subfamily.</text>
</comment>
<keyword evidence="1 10" id="KW-0963">Cytoplasm</keyword>
<dbReference type="Gene3D" id="3.40.50.300">
    <property type="entry name" value="P-loop containing nucleotide triphosphate hydrolases"/>
    <property type="match status" value="1"/>
</dbReference>
<dbReference type="InterPro" id="IPR012340">
    <property type="entry name" value="NA-bd_OB-fold"/>
</dbReference>
<dbReference type="GO" id="GO:0019843">
    <property type="term" value="F:rRNA binding"/>
    <property type="evidence" value="ECO:0007669"/>
    <property type="project" value="UniProtKB-KW"/>
</dbReference>
<dbReference type="Pfam" id="PF03193">
    <property type="entry name" value="RsgA_GTPase"/>
    <property type="match status" value="1"/>
</dbReference>
<evidence type="ECO:0000256" key="8">
    <source>
        <dbReference type="ARBA" id="ARBA00022884"/>
    </source>
</evidence>
<gene>
    <name evidence="10" type="primary">rsgA</name>
    <name evidence="13" type="ORF">HNQ45_001069</name>
</gene>
<proteinExistence type="inferred from homology"/>
<sequence>MQTGKIVKALAGFYYVKNGDDVYQTRARGIFRKRKLSPLVGDIVDFESDNLKEGTITHIHDRKNSLVRPQVANVDQLLITMSIKNPNFSFYLMDRFIAYSESHGIDPVLIITKIDLNSDEALQDKIKETYNMYDIFFTEKDTVNESLKDIFPNKLLVLAGQTGVGKSTLLNTLLPELNLETNEISDKLNRGKHTTRHVELIDKNGGEIADTPGFSTIDFTHIEKEDLRFYFKEFNDYIDNCKFRGCVHINEPKCAVKEAVNNGDIKESRYNSYVEIYEEISNYKERY</sequence>
<feature type="binding site" evidence="10">
    <location>
        <position position="246"/>
    </location>
    <ligand>
        <name>Zn(2+)</name>
        <dbReference type="ChEBI" id="CHEBI:29105"/>
    </ligand>
</feature>
<dbReference type="GO" id="GO:0005737">
    <property type="term" value="C:cytoplasm"/>
    <property type="evidence" value="ECO:0007669"/>
    <property type="project" value="UniProtKB-SubCell"/>
</dbReference>
<dbReference type="InterPro" id="IPR010914">
    <property type="entry name" value="RsgA_GTPase_dom"/>
</dbReference>
<feature type="binding site" evidence="10">
    <location>
        <begin position="112"/>
        <end position="115"/>
    </location>
    <ligand>
        <name>GTP</name>
        <dbReference type="ChEBI" id="CHEBI:37565"/>
    </ligand>
</feature>
<comment type="cofactor">
    <cofactor evidence="10">
        <name>Zn(2+)</name>
        <dbReference type="ChEBI" id="CHEBI:29105"/>
    </cofactor>
    <text evidence="10">Binds 1 zinc ion per subunit.</text>
</comment>
<keyword evidence="7 10" id="KW-0862">Zinc</keyword>
<dbReference type="GO" id="GO:0005525">
    <property type="term" value="F:GTP binding"/>
    <property type="evidence" value="ECO:0007669"/>
    <property type="project" value="UniProtKB-UniRule"/>
</dbReference>
<keyword evidence="14" id="KW-1185">Reference proteome</keyword>
<keyword evidence="5 10" id="KW-0547">Nucleotide-binding</keyword>
<dbReference type="CDD" id="cd04466">
    <property type="entry name" value="S1_YloQ_GTPase"/>
    <property type="match status" value="1"/>
</dbReference>
<dbReference type="InterPro" id="IPR030378">
    <property type="entry name" value="G_CP_dom"/>
</dbReference>
<comment type="subunit">
    <text evidence="10">Monomer. Associates with 30S ribosomal subunit, binds 16S rRNA.</text>
</comment>
<evidence type="ECO:0000256" key="7">
    <source>
        <dbReference type="ARBA" id="ARBA00022833"/>
    </source>
</evidence>
<evidence type="ECO:0000256" key="6">
    <source>
        <dbReference type="ARBA" id="ARBA00022801"/>
    </source>
</evidence>
<dbReference type="HAMAP" id="MF_01820">
    <property type="entry name" value="GTPase_RsgA"/>
    <property type="match status" value="1"/>
</dbReference>
<evidence type="ECO:0000256" key="10">
    <source>
        <dbReference type="HAMAP-Rule" id="MF_01820"/>
    </source>
</evidence>
<dbReference type="PROSITE" id="PS50936">
    <property type="entry name" value="ENGC_GTPASE"/>
    <property type="match status" value="1"/>
</dbReference>
<dbReference type="PROSITE" id="PS51721">
    <property type="entry name" value="G_CP"/>
    <property type="match status" value="1"/>
</dbReference>